<protein>
    <submittedName>
        <fullName evidence="1">Uncharacterized protein</fullName>
    </submittedName>
</protein>
<organism evidence="1 2">
    <name type="scientific">Solanum verrucosum</name>
    <dbReference type="NCBI Taxonomy" id="315347"/>
    <lineage>
        <taxon>Eukaryota</taxon>
        <taxon>Viridiplantae</taxon>
        <taxon>Streptophyta</taxon>
        <taxon>Embryophyta</taxon>
        <taxon>Tracheophyta</taxon>
        <taxon>Spermatophyta</taxon>
        <taxon>Magnoliopsida</taxon>
        <taxon>eudicotyledons</taxon>
        <taxon>Gunneridae</taxon>
        <taxon>Pentapetalae</taxon>
        <taxon>asterids</taxon>
        <taxon>lamiids</taxon>
        <taxon>Solanales</taxon>
        <taxon>Solanaceae</taxon>
        <taxon>Solanoideae</taxon>
        <taxon>Solaneae</taxon>
        <taxon>Solanum</taxon>
    </lineage>
</organism>
<evidence type="ECO:0000313" key="2">
    <source>
        <dbReference type="Proteomes" id="UP001234989"/>
    </source>
</evidence>
<gene>
    <name evidence="1" type="ORF">MTR67_051756</name>
</gene>
<name>A0AAF0V7X9_SOLVR</name>
<evidence type="ECO:0000313" key="1">
    <source>
        <dbReference type="EMBL" id="WMV58371.1"/>
    </source>
</evidence>
<reference evidence="1" key="1">
    <citation type="submission" date="2023-08" db="EMBL/GenBank/DDBJ databases">
        <title>A de novo genome assembly of Solanum verrucosum Schlechtendal, a Mexican diploid species geographically isolated from the other diploid A-genome species in potato relatives.</title>
        <authorList>
            <person name="Hosaka K."/>
        </authorList>
    </citation>
    <scope>NUCLEOTIDE SEQUENCE</scope>
    <source>
        <tissue evidence="1">Young leaves</tissue>
    </source>
</reference>
<sequence>PTAQLSKGITHSESCKLEIAQTRRRWKDPSKIFPKITGNTPKSS</sequence>
<feature type="non-terminal residue" evidence="1">
    <location>
        <position position="1"/>
    </location>
</feature>
<proteinExistence type="predicted"/>
<dbReference type="Proteomes" id="UP001234989">
    <property type="component" value="Chromosome 12"/>
</dbReference>
<keyword evidence="2" id="KW-1185">Reference proteome</keyword>
<dbReference type="EMBL" id="CP133623">
    <property type="protein sequence ID" value="WMV58371.1"/>
    <property type="molecule type" value="Genomic_DNA"/>
</dbReference>
<dbReference type="AlphaFoldDB" id="A0AAF0V7X9"/>
<accession>A0AAF0V7X9</accession>